<gene>
    <name evidence="1" type="ORF">Vretimale_12491</name>
</gene>
<sequence>IFANVREVARTLYIHCKGVFVTIGRVDGPFCLVGLLGDLLVAGQYKRALETQRHADGNERDKEDVGPLLRPVNECANQLYQVYEALMQTIPAMSYDCFLTVSSRIFAKQLVCRKVLFSSEGGGQQSRCRIALPKWTCKSW</sequence>
<dbReference type="AlphaFoldDB" id="A0A8J4LSS9"/>
<organism evidence="1 2">
    <name type="scientific">Volvox reticuliferus</name>
    <dbReference type="NCBI Taxonomy" id="1737510"/>
    <lineage>
        <taxon>Eukaryota</taxon>
        <taxon>Viridiplantae</taxon>
        <taxon>Chlorophyta</taxon>
        <taxon>core chlorophytes</taxon>
        <taxon>Chlorophyceae</taxon>
        <taxon>CS clade</taxon>
        <taxon>Chlamydomonadales</taxon>
        <taxon>Volvocaceae</taxon>
        <taxon>Volvox</taxon>
    </lineage>
</organism>
<name>A0A8J4LSS9_9CHLO</name>
<evidence type="ECO:0000313" key="1">
    <source>
        <dbReference type="EMBL" id="GIM08482.1"/>
    </source>
</evidence>
<dbReference type="Proteomes" id="UP000722791">
    <property type="component" value="Unassembled WGS sequence"/>
</dbReference>
<comment type="caution">
    <text evidence="1">The sequence shown here is derived from an EMBL/GenBank/DDBJ whole genome shotgun (WGS) entry which is preliminary data.</text>
</comment>
<evidence type="ECO:0000313" key="2">
    <source>
        <dbReference type="Proteomes" id="UP000722791"/>
    </source>
</evidence>
<reference evidence="1" key="1">
    <citation type="journal article" date="2021" name="Proc. Natl. Acad. Sci. U.S.A.">
        <title>Three genomes in the algal genus Volvox reveal the fate of a haploid sex-determining region after a transition to homothallism.</title>
        <authorList>
            <person name="Yamamoto K."/>
            <person name="Hamaji T."/>
            <person name="Kawai-Toyooka H."/>
            <person name="Matsuzaki R."/>
            <person name="Takahashi F."/>
            <person name="Nishimura Y."/>
            <person name="Kawachi M."/>
            <person name="Noguchi H."/>
            <person name="Minakuchi Y."/>
            <person name="Umen J.G."/>
            <person name="Toyoda A."/>
            <person name="Nozaki H."/>
        </authorList>
    </citation>
    <scope>NUCLEOTIDE SEQUENCE</scope>
    <source>
        <strain evidence="1">NIES-3785</strain>
    </source>
</reference>
<accession>A0A8J4LSS9</accession>
<feature type="non-terminal residue" evidence="1">
    <location>
        <position position="140"/>
    </location>
</feature>
<feature type="non-terminal residue" evidence="1">
    <location>
        <position position="1"/>
    </location>
</feature>
<protein>
    <submittedName>
        <fullName evidence="1">Uncharacterized protein</fullName>
    </submittedName>
</protein>
<proteinExistence type="predicted"/>
<dbReference type="EMBL" id="BNCQ01000027">
    <property type="protein sequence ID" value="GIM08482.1"/>
    <property type="molecule type" value="Genomic_DNA"/>
</dbReference>